<feature type="region of interest" description="Disordered" evidence="1">
    <location>
        <begin position="432"/>
        <end position="456"/>
    </location>
</feature>
<feature type="compositionally biased region" description="Low complexity" evidence="1">
    <location>
        <begin position="187"/>
        <end position="208"/>
    </location>
</feature>
<protein>
    <submittedName>
        <fullName evidence="2">Uncharacterized protein</fullName>
    </submittedName>
</protein>
<keyword evidence="3" id="KW-1185">Reference proteome</keyword>
<evidence type="ECO:0000313" key="2">
    <source>
        <dbReference type="EMBL" id="QUC08514.1"/>
    </source>
</evidence>
<dbReference type="Proteomes" id="UP000678513">
    <property type="component" value="Chromosome"/>
</dbReference>
<organism evidence="2 3">
    <name type="scientific">Arachnia rubra</name>
    <dbReference type="NCBI Taxonomy" id="1547448"/>
    <lineage>
        <taxon>Bacteria</taxon>
        <taxon>Bacillati</taxon>
        <taxon>Actinomycetota</taxon>
        <taxon>Actinomycetes</taxon>
        <taxon>Propionibacteriales</taxon>
        <taxon>Propionibacteriaceae</taxon>
        <taxon>Arachnia</taxon>
    </lineage>
</organism>
<name>A0ABX7Y5M3_9ACTN</name>
<proteinExistence type="predicted"/>
<evidence type="ECO:0000313" key="3">
    <source>
        <dbReference type="Proteomes" id="UP000678513"/>
    </source>
</evidence>
<feature type="region of interest" description="Disordered" evidence="1">
    <location>
        <begin position="167"/>
        <end position="208"/>
    </location>
</feature>
<evidence type="ECO:0000256" key="1">
    <source>
        <dbReference type="SAM" id="MobiDB-lite"/>
    </source>
</evidence>
<dbReference type="EMBL" id="CP072384">
    <property type="protein sequence ID" value="QUC08514.1"/>
    <property type="molecule type" value="Genomic_DNA"/>
</dbReference>
<sequence length="456" mass="45815">MPDSPFYARLEAVAHLNHEDSGASDLEKLRSHLETAKELVAKVKENPGITGQIKSAIGEKLSSYIAGFELQEQNLTTLRSNHEEACRAMAEAKNSFGSLSPALLSPAESALQSFNETVSWAGITLPTEEYLTGVANNRNAEREQQANAALTKMNAALHKAAALDIAKGDKDSDSGGSGGGAGGSGGSNSPYSHNGSPSPSSGAGHAGAPGLASAVAAGAIPIVAKKAKNIASKIRSGSDGILRRALNPLHSQSFKDAQWPRDALKYPIGARMTPDGPVGGYLPPDVTNPDDPRWRADFSHPALGGAATGVKAGGVIGGILGVGTLAARGAGGLATQAIGSTAGLPTTGVAGSSSAGVANSSMAGSTLRPGGAGMSDGYGAGGYGYGAAGYGAGGYGYGAAGARNSKKGDKKSRDLVGYQVVRIDDEAAAAPVDPSLFGAGDVSSLRPMETGDNDSW</sequence>
<gene>
    <name evidence="2" type="ORF">J5A65_01835</name>
</gene>
<feature type="compositionally biased region" description="Gly residues" evidence="1">
    <location>
        <begin position="175"/>
        <end position="186"/>
    </location>
</feature>
<accession>A0ABX7Y5M3</accession>
<reference evidence="2 3" key="1">
    <citation type="submission" date="2021-03" db="EMBL/GenBank/DDBJ databases">
        <title>Human Oral Microbial Genomes.</title>
        <authorList>
            <person name="Johnston C.D."/>
            <person name="Chen T."/>
            <person name="Dewhirst F.E."/>
        </authorList>
    </citation>
    <scope>NUCLEOTIDE SEQUENCE [LARGE SCALE GENOMIC DNA]</scope>
    <source>
        <strain evidence="2 3">DSMZ 100122</strain>
    </source>
</reference>
<dbReference type="RefSeq" id="WP_212324520.1">
    <property type="nucleotide sequence ID" value="NZ_AP024463.1"/>
</dbReference>